<feature type="domain" description="DUF732" evidence="2">
    <location>
        <begin position="65"/>
        <end position="142"/>
    </location>
</feature>
<dbReference type="OrthoDB" id="4775085at2"/>
<evidence type="ECO:0000313" key="4">
    <source>
        <dbReference type="Proteomes" id="UP000218810"/>
    </source>
</evidence>
<sequence>MSDHAVRIPAAVALCAVLAVGGGCGPAEEATDRTVRAETTGQGAEAEAGGPAAVGPRGPARNGSEQDFLDDLTAFGLPTEMTAATTVEVGIGICRSISDGSDTETILDHLRPLTSAIAAQDPERDTAEVGRAIIDASRAHLCG</sequence>
<name>A0A2A2WTE5_9ACTN</name>
<evidence type="ECO:0000259" key="2">
    <source>
        <dbReference type="Pfam" id="PF05305"/>
    </source>
</evidence>
<comment type="caution">
    <text evidence="3">The sequence shown here is derived from an EMBL/GenBank/DDBJ whole genome shotgun (WGS) entry which is preliminary data.</text>
</comment>
<dbReference type="InterPro" id="IPR007969">
    <property type="entry name" value="DUF732"/>
</dbReference>
<feature type="region of interest" description="Disordered" evidence="1">
    <location>
        <begin position="37"/>
        <end position="66"/>
    </location>
</feature>
<dbReference type="EMBL" id="NTGA01000005">
    <property type="protein sequence ID" value="PAY24415.1"/>
    <property type="molecule type" value="Genomic_DNA"/>
</dbReference>
<reference evidence="4" key="1">
    <citation type="submission" date="2017-09" db="EMBL/GenBank/DDBJ databases">
        <authorList>
            <person name="Zhang Y."/>
            <person name="Huang X."/>
            <person name="Liu J."/>
            <person name="Lu L."/>
            <person name="Peng K."/>
        </authorList>
    </citation>
    <scope>NUCLEOTIDE SEQUENCE [LARGE SCALE GENOMIC DNA]</scope>
    <source>
        <strain evidence="4">S-XJ-1</strain>
    </source>
</reference>
<dbReference type="RefSeq" id="WP_095717223.1">
    <property type="nucleotide sequence ID" value="NZ_BAAAHZ010000012.1"/>
</dbReference>
<keyword evidence="4" id="KW-1185">Reference proteome</keyword>
<organism evidence="3 4">
    <name type="scientific">Dietzia natronolimnaea</name>
    <dbReference type="NCBI Taxonomy" id="161920"/>
    <lineage>
        <taxon>Bacteria</taxon>
        <taxon>Bacillati</taxon>
        <taxon>Actinomycetota</taxon>
        <taxon>Actinomycetes</taxon>
        <taxon>Mycobacteriales</taxon>
        <taxon>Dietziaceae</taxon>
        <taxon>Dietzia</taxon>
    </lineage>
</organism>
<proteinExistence type="predicted"/>
<accession>A0A2A2WTE5</accession>
<dbReference type="Pfam" id="PF05305">
    <property type="entry name" value="DUF732"/>
    <property type="match status" value="1"/>
</dbReference>
<dbReference type="AlphaFoldDB" id="A0A2A2WTE5"/>
<feature type="compositionally biased region" description="Low complexity" evidence="1">
    <location>
        <begin position="37"/>
        <end position="63"/>
    </location>
</feature>
<dbReference type="PROSITE" id="PS51257">
    <property type="entry name" value="PROKAR_LIPOPROTEIN"/>
    <property type="match status" value="1"/>
</dbReference>
<evidence type="ECO:0000313" key="3">
    <source>
        <dbReference type="EMBL" id="PAY24415.1"/>
    </source>
</evidence>
<gene>
    <name evidence="3" type="ORF">CEY15_02890</name>
</gene>
<protein>
    <recommendedName>
        <fullName evidence="2">DUF732 domain-containing protein</fullName>
    </recommendedName>
</protein>
<evidence type="ECO:0000256" key="1">
    <source>
        <dbReference type="SAM" id="MobiDB-lite"/>
    </source>
</evidence>
<dbReference type="Proteomes" id="UP000218810">
    <property type="component" value="Unassembled WGS sequence"/>
</dbReference>